<dbReference type="Proteomes" id="UP000051952">
    <property type="component" value="Unassembled WGS sequence"/>
</dbReference>
<evidence type="ECO:0000256" key="1">
    <source>
        <dbReference type="SAM" id="Coils"/>
    </source>
</evidence>
<feature type="coiled-coil region" evidence="1">
    <location>
        <begin position="622"/>
        <end position="657"/>
    </location>
</feature>
<feature type="coiled-coil region" evidence="1">
    <location>
        <begin position="732"/>
        <end position="767"/>
    </location>
</feature>
<dbReference type="OMA" id="MEQQHRA"/>
<proteinExistence type="predicted"/>
<feature type="coiled-coil region" evidence="1">
    <location>
        <begin position="957"/>
        <end position="1013"/>
    </location>
</feature>
<organism evidence="3 4">
    <name type="scientific">Bodo saltans</name>
    <name type="common">Flagellated protozoan</name>
    <dbReference type="NCBI Taxonomy" id="75058"/>
    <lineage>
        <taxon>Eukaryota</taxon>
        <taxon>Discoba</taxon>
        <taxon>Euglenozoa</taxon>
        <taxon>Kinetoplastea</taxon>
        <taxon>Metakinetoplastina</taxon>
        <taxon>Eubodonida</taxon>
        <taxon>Bodonidae</taxon>
        <taxon>Bodo</taxon>
    </lineage>
</organism>
<gene>
    <name evidence="3" type="ORF">BSAL_19785</name>
</gene>
<dbReference type="OrthoDB" id="250038at2759"/>
<feature type="compositionally biased region" description="Low complexity" evidence="2">
    <location>
        <begin position="1494"/>
        <end position="1504"/>
    </location>
</feature>
<feature type="region of interest" description="Disordered" evidence="2">
    <location>
        <begin position="25"/>
        <end position="45"/>
    </location>
</feature>
<dbReference type="EMBL" id="CYKH01001711">
    <property type="protein sequence ID" value="CUG89191.1"/>
    <property type="molecule type" value="Genomic_DNA"/>
</dbReference>
<evidence type="ECO:0000256" key="2">
    <source>
        <dbReference type="SAM" id="MobiDB-lite"/>
    </source>
</evidence>
<protein>
    <submittedName>
        <fullName evidence="3">Uncharacterized protein</fullName>
    </submittedName>
</protein>
<feature type="coiled-coil region" evidence="1">
    <location>
        <begin position="354"/>
        <end position="381"/>
    </location>
</feature>
<feature type="compositionally biased region" description="Basic and acidic residues" evidence="2">
    <location>
        <begin position="105"/>
        <end position="115"/>
    </location>
</feature>
<feature type="region of interest" description="Disordered" evidence="2">
    <location>
        <begin position="1482"/>
        <end position="1510"/>
    </location>
</feature>
<keyword evidence="4" id="KW-1185">Reference proteome</keyword>
<feature type="coiled-coil region" evidence="1">
    <location>
        <begin position="1191"/>
        <end position="1237"/>
    </location>
</feature>
<name>A0A0S4JJL2_BODSA</name>
<reference evidence="4" key="1">
    <citation type="submission" date="2015-09" db="EMBL/GenBank/DDBJ databases">
        <authorList>
            <consortium name="Pathogen Informatics"/>
        </authorList>
    </citation>
    <scope>NUCLEOTIDE SEQUENCE [LARGE SCALE GENOMIC DNA]</scope>
    <source>
        <strain evidence="4">Lake Konstanz</strain>
    </source>
</reference>
<evidence type="ECO:0000313" key="4">
    <source>
        <dbReference type="Proteomes" id="UP000051952"/>
    </source>
</evidence>
<sequence length="1664" mass="197095">MSTPVRPMTDFDMSSAASLNASAVRPDAPDLSAMPSQLGGGGLRPSFVATGSREMEQRFAKQVAESEYKLLEERGRAHEREARLREELARERSAIPKLVEERVQRELADREKSTKAAESNASRIGGTGRPGGAPQQADSGEVNGLKQQLSETQRLLADAERRYQQEKRELLNLRTAQLKNESSKRGQEGDIVGRAMQVMSEYETIVRTSEENSLARLAHHMENFEKEWVRRTRSFEERKSEFEAHLMSKALEALQAHNQDVDAIGQEIAQKTLDMLRQQSSSRLQLEEEVMHHAEQFKVQYKEMLETEFRERCRMYDEKLADRERNLSTILEHERKRIIEAEQKVITEHEAMHVQALNEAMRDISQLREQLVREHQEQQAKAMQDLVERRNSMRDEQSHVIAQVSERVKDVERQCFEAVDSAQNALREMQVHLINKEAEMAKQLLETSAEKEQSRLKEIAALRQDVERHWKGVVEELRSQHLVDIERVTVGFQERLDREHSDQHSKEAELRRAYEQRMIRVEEAADQRWAARVTEGSNALDRHLEVIQALRDDNEQLSAQLSSLQQQFMLREQELGQKVGQIQREHEAVWHRKMEEMRVRYDQLLDEALGGPSGESVSRAEHEKILETVRELEERCVQIKQHEANRLQHERDHLNELWKSRLEEERGDRAIWEQDQLKHMGDLRAEVYADARRKETEVLRRAEQERLRFHEEAMGRTVEERKDRDAFEERVRIEGETRVREAEEELNDAYNEKVRILERRVEEKEIVLERRRLDLKREYTAMEEASKNQAAEWLEKEKREILSDVKSFHEKLVEEQQRIETDRITFEQRLTLQYAEAFEQAKVALQAHITTITRNHIEYWALCEQEWLQHRADEMRLLFEQRVEFEKMIKSQTKRDLHHEREKINSMLAGERAALDARENDIFARADQMRQELEATARDRALNLLDQRNQIHETAEIKRAEEEAKIWEQLEKRILEKERQAEADRRVLEMELRNRYEALMNSERHRMDALMDQHRTEARELYDRQQQGLRQRDEEWHRQRLQMEVDERSTHERNYQEVRNSERHRMDALMDQHRTEARELYDRQQQGLRQRDEEWHRQRLQMEVDERSTHERNYQEVREQAEARVHEERRRFEAAMRLREQEFDAERLRGLDSLEKQLRDHEGATRHQLQALKDDYDRRVRMLTQDMHHQREEYIADLADQERKFQEQRDSYEEAAMSKFEKNLKEMRNVMEKRQREQQVRDIELRESIETQRKDYEAKIHRQYQDHLKSHEERLIKMQEDREQSALRQEKEYQDQLFAVRQDMERTMSNYFSQSDVKSKEVLDATRTQFVAKLEEYYHLVTQERKKRVDSESLLAAAHDELESLRLSMEQYKLEVQRTMHTKYEALFAQVRERTRSDREDQAKKLLEDEEKKVASEILRRENEKKIDTFGFSALNGSSIGAVAASPRVGGAPSSSSYAAPLGHAARTTATIIHQQQDTIQTSIGLGTPPPSSSRPTPSQRQTPLPHQQAVAVDGSTVDPFVETIQKRQEKLKQLWNVLDVPESERSGFSDRLIGATQPAALEALTLEIRRLEQQLPLLEVITRREFVQHRVRELEKKPASQKQAEEFGRELLKLTDHLRNEIPKYESKNGQKFMFRGKRFMDTLLTEVEQDIRAAGGMRPTVS</sequence>
<feature type="coiled-coil region" evidence="1">
    <location>
        <begin position="419"/>
        <end position="455"/>
    </location>
</feature>
<evidence type="ECO:0000313" key="3">
    <source>
        <dbReference type="EMBL" id="CUG89191.1"/>
    </source>
</evidence>
<feature type="coiled-coil region" evidence="1">
    <location>
        <begin position="1100"/>
        <end position="1138"/>
    </location>
</feature>
<feature type="region of interest" description="Disordered" evidence="2">
    <location>
        <begin position="105"/>
        <end position="148"/>
    </location>
</feature>
<feature type="coiled-coil region" evidence="1">
    <location>
        <begin position="540"/>
        <end position="574"/>
    </location>
</feature>
<dbReference type="VEuPathDB" id="TriTrypDB:BSAL_19785"/>
<accession>A0A0S4JJL2</accession>
<feature type="coiled-coil region" evidence="1">
    <location>
        <begin position="1261"/>
        <end position="1296"/>
    </location>
</feature>
<keyword evidence="1" id="KW-0175">Coiled coil</keyword>